<dbReference type="GO" id="GO:0022857">
    <property type="term" value="F:transmembrane transporter activity"/>
    <property type="evidence" value="ECO:0007669"/>
    <property type="project" value="InterPro"/>
</dbReference>
<dbReference type="InterPro" id="IPR003439">
    <property type="entry name" value="ABC_transporter-like_ATP-bd"/>
</dbReference>
<name>A0A511NA63_DEIC1</name>
<dbReference type="Proteomes" id="UP000321306">
    <property type="component" value="Unassembled WGS sequence"/>
</dbReference>
<keyword evidence="3 5" id="KW-0067">ATP-binding</keyword>
<protein>
    <submittedName>
        <fullName evidence="5">Iron(III) ABC transporter ATP-binding protein</fullName>
    </submittedName>
</protein>
<evidence type="ECO:0000256" key="3">
    <source>
        <dbReference type="ARBA" id="ARBA00022840"/>
    </source>
</evidence>
<dbReference type="Gene3D" id="3.40.50.300">
    <property type="entry name" value="P-loop containing nucleotide triphosphate hydrolases"/>
    <property type="match status" value="1"/>
</dbReference>
<dbReference type="FunFam" id="3.40.50.300:FF:000425">
    <property type="entry name" value="Probable ABC transporter, ATP-binding subunit"/>
    <property type="match status" value="1"/>
</dbReference>
<evidence type="ECO:0000313" key="6">
    <source>
        <dbReference type="Proteomes" id="UP000321306"/>
    </source>
</evidence>
<reference evidence="5 6" key="1">
    <citation type="submission" date="2019-07" db="EMBL/GenBank/DDBJ databases">
        <title>Whole genome shotgun sequence of Deinococcus cellulosilyticus NBRC 106333.</title>
        <authorList>
            <person name="Hosoyama A."/>
            <person name="Uohara A."/>
            <person name="Ohji S."/>
            <person name="Ichikawa N."/>
        </authorList>
    </citation>
    <scope>NUCLEOTIDE SEQUENCE [LARGE SCALE GENOMIC DNA]</scope>
    <source>
        <strain evidence="5 6">NBRC 106333</strain>
    </source>
</reference>
<keyword evidence="1" id="KW-0813">Transport</keyword>
<dbReference type="GO" id="GO:0016887">
    <property type="term" value="F:ATP hydrolysis activity"/>
    <property type="evidence" value="ECO:0007669"/>
    <property type="project" value="InterPro"/>
</dbReference>
<keyword evidence="2" id="KW-0547">Nucleotide-binding</keyword>
<dbReference type="EMBL" id="BJXB01000040">
    <property type="protein sequence ID" value="GEM49690.1"/>
    <property type="molecule type" value="Genomic_DNA"/>
</dbReference>
<feature type="domain" description="ABC transporter" evidence="4">
    <location>
        <begin position="5"/>
        <end position="239"/>
    </location>
</feature>
<dbReference type="InterPro" id="IPR027417">
    <property type="entry name" value="P-loop_NTPase"/>
</dbReference>
<dbReference type="GO" id="GO:0005524">
    <property type="term" value="F:ATP binding"/>
    <property type="evidence" value="ECO:0007669"/>
    <property type="project" value="UniProtKB-KW"/>
</dbReference>
<dbReference type="AlphaFoldDB" id="A0A511NA63"/>
<comment type="caution">
    <text evidence="5">The sequence shown here is derived from an EMBL/GenBank/DDBJ whole genome shotgun (WGS) entry which is preliminary data.</text>
</comment>
<proteinExistence type="predicted"/>
<dbReference type="PROSITE" id="PS00211">
    <property type="entry name" value="ABC_TRANSPORTER_1"/>
    <property type="match status" value="1"/>
</dbReference>
<dbReference type="Pfam" id="PF08402">
    <property type="entry name" value="TOBE_2"/>
    <property type="match status" value="1"/>
</dbReference>
<dbReference type="PROSITE" id="PS50893">
    <property type="entry name" value="ABC_TRANSPORTER_2"/>
    <property type="match status" value="1"/>
</dbReference>
<dbReference type="InterPro" id="IPR017871">
    <property type="entry name" value="ABC_transporter-like_CS"/>
</dbReference>
<organism evidence="5 6">
    <name type="scientific">Deinococcus cellulosilyticus (strain DSM 18568 / NBRC 106333 / KACC 11606 / 5516J-15)</name>
    <dbReference type="NCBI Taxonomy" id="1223518"/>
    <lineage>
        <taxon>Bacteria</taxon>
        <taxon>Thermotogati</taxon>
        <taxon>Deinococcota</taxon>
        <taxon>Deinococci</taxon>
        <taxon>Deinococcales</taxon>
        <taxon>Deinococcaceae</taxon>
        <taxon>Deinococcus</taxon>
    </lineage>
</organism>
<dbReference type="Pfam" id="PF00005">
    <property type="entry name" value="ABC_tran"/>
    <property type="match status" value="1"/>
</dbReference>
<dbReference type="PANTHER" id="PTHR42781:SF4">
    <property type="entry name" value="SPERMIDINE_PUTRESCINE IMPORT ATP-BINDING PROTEIN POTA"/>
    <property type="match status" value="1"/>
</dbReference>
<evidence type="ECO:0000259" key="4">
    <source>
        <dbReference type="PROSITE" id="PS50893"/>
    </source>
</evidence>
<dbReference type="InterPro" id="IPR050093">
    <property type="entry name" value="ABC_SmlMolc_Importer"/>
</dbReference>
<keyword evidence="6" id="KW-1185">Reference proteome</keyword>
<evidence type="ECO:0000256" key="2">
    <source>
        <dbReference type="ARBA" id="ARBA00022741"/>
    </source>
</evidence>
<dbReference type="InterPro" id="IPR008995">
    <property type="entry name" value="Mo/tungstate-bd_C_term_dom"/>
</dbReference>
<sequence>MTEVLRVEHLTKRYAAGFPAVLDALSFTVQKGEMLALLGPSGCGKTTTLRVIAGFERADQGRVVLDGHTLMDQQSLLPPEKRNVGMVFQDYALFPHLNVTQNVMFGLKNMSRKEREERTAQVLGLVGLNIFAKRFPHELSGGQQQRVALARALAPRPKLILMDEPFSNLDAALRHTTRQEVKAILREAGMTAILVTHDQEEALSFADRIMLMRAGRIEQIGSPPEVYQAPRTAFVANFLGRSNLISARASGHSADTCLGRLSLSEEAKGPVLLSIRPEDIIFVDQGVPVTVKYMEYKGHDVTYTCMCGDQELLVHTHHNAQLMEGQQAFVAVHGAAQVLRGS</sequence>
<evidence type="ECO:0000313" key="5">
    <source>
        <dbReference type="EMBL" id="GEM49690.1"/>
    </source>
</evidence>
<gene>
    <name evidence="5" type="ORF">DC3_53250</name>
</gene>
<dbReference type="SUPFAM" id="SSF52540">
    <property type="entry name" value="P-loop containing nucleoside triphosphate hydrolases"/>
    <property type="match status" value="1"/>
</dbReference>
<dbReference type="SMART" id="SM00382">
    <property type="entry name" value="AAA"/>
    <property type="match status" value="1"/>
</dbReference>
<dbReference type="RefSeq" id="WP_146890698.1">
    <property type="nucleotide sequence ID" value="NZ_BJXB01000040.1"/>
</dbReference>
<accession>A0A511NA63</accession>
<dbReference type="GO" id="GO:0043190">
    <property type="term" value="C:ATP-binding cassette (ABC) transporter complex"/>
    <property type="evidence" value="ECO:0007669"/>
    <property type="project" value="InterPro"/>
</dbReference>
<dbReference type="OrthoDB" id="9790614at2"/>
<evidence type="ECO:0000256" key="1">
    <source>
        <dbReference type="ARBA" id="ARBA00022448"/>
    </source>
</evidence>
<dbReference type="SUPFAM" id="SSF50331">
    <property type="entry name" value="MOP-like"/>
    <property type="match status" value="1"/>
</dbReference>
<dbReference type="InterPro" id="IPR003593">
    <property type="entry name" value="AAA+_ATPase"/>
</dbReference>
<dbReference type="GO" id="GO:0015697">
    <property type="term" value="P:quaternary ammonium group transport"/>
    <property type="evidence" value="ECO:0007669"/>
    <property type="project" value="UniProtKB-ARBA"/>
</dbReference>
<dbReference type="InterPro" id="IPR013611">
    <property type="entry name" value="Transp-assoc_OB_typ2"/>
</dbReference>
<dbReference type="PANTHER" id="PTHR42781">
    <property type="entry name" value="SPERMIDINE/PUTRESCINE IMPORT ATP-BINDING PROTEIN POTA"/>
    <property type="match status" value="1"/>
</dbReference>